<dbReference type="InterPro" id="IPR006091">
    <property type="entry name" value="Acyl-CoA_Oxase/DH_mid-dom"/>
</dbReference>
<proteinExistence type="inferred from homology"/>
<evidence type="ECO:0000259" key="10">
    <source>
        <dbReference type="Pfam" id="PF02771"/>
    </source>
</evidence>
<evidence type="ECO:0000256" key="2">
    <source>
        <dbReference type="ARBA" id="ARBA00009347"/>
    </source>
</evidence>
<evidence type="ECO:0000313" key="11">
    <source>
        <dbReference type="EMBL" id="GAA5201596.1"/>
    </source>
</evidence>
<evidence type="ECO:0000256" key="6">
    <source>
        <dbReference type="ARBA" id="ARBA00023002"/>
    </source>
</evidence>
<dbReference type="Gene3D" id="1.10.540.10">
    <property type="entry name" value="Acyl-CoA dehydrogenase/oxidase, N-terminal domain"/>
    <property type="match status" value="1"/>
</dbReference>
<feature type="domain" description="Acyl-CoA dehydrogenase/oxidase N-terminal" evidence="10">
    <location>
        <begin position="28"/>
        <end position="130"/>
    </location>
</feature>
<evidence type="ECO:0000256" key="4">
    <source>
        <dbReference type="ARBA" id="ARBA00022630"/>
    </source>
</evidence>
<dbReference type="InterPro" id="IPR009075">
    <property type="entry name" value="AcylCo_DH/oxidase_C"/>
</dbReference>
<keyword evidence="12" id="KW-1185">Reference proteome</keyword>
<evidence type="ECO:0000313" key="12">
    <source>
        <dbReference type="Proteomes" id="UP001501570"/>
    </source>
</evidence>
<accession>A0ABP9SRU0</accession>
<dbReference type="InterPro" id="IPR013786">
    <property type="entry name" value="AcylCoA_DH/ox_N"/>
</dbReference>
<dbReference type="PANTHER" id="PTHR48083">
    <property type="entry name" value="MEDIUM-CHAIN SPECIFIC ACYL-COA DEHYDROGENASE, MITOCHONDRIAL-RELATED"/>
    <property type="match status" value="1"/>
</dbReference>
<evidence type="ECO:0000256" key="1">
    <source>
        <dbReference type="ARBA" id="ARBA00001974"/>
    </source>
</evidence>
<comment type="cofactor">
    <cofactor evidence="1 7">
        <name>FAD</name>
        <dbReference type="ChEBI" id="CHEBI:57692"/>
    </cofactor>
</comment>
<evidence type="ECO:0000256" key="5">
    <source>
        <dbReference type="ARBA" id="ARBA00022827"/>
    </source>
</evidence>
<dbReference type="PANTHER" id="PTHR48083:SF13">
    <property type="entry name" value="ACYL-COA DEHYDROGENASE FAMILY MEMBER 11"/>
    <property type="match status" value="1"/>
</dbReference>
<organism evidence="11 12">
    <name type="scientific">Rugosimonospora acidiphila</name>
    <dbReference type="NCBI Taxonomy" id="556531"/>
    <lineage>
        <taxon>Bacteria</taxon>
        <taxon>Bacillati</taxon>
        <taxon>Actinomycetota</taxon>
        <taxon>Actinomycetes</taxon>
        <taxon>Micromonosporales</taxon>
        <taxon>Micromonosporaceae</taxon>
        <taxon>Rugosimonospora</taxon>
    </lineage>
</organism>
<comment type="subunit">
    <text evidence="3">Homodimer.</text>
</comment>
<dbReference type="SUPFAM" id="SSF47203">
    <property type="entry name" value="Acyl-CoA dehydrogenase C-terminal domain-like"/>
    <property type="match status" value="1"/>
</dbReference>
<evidence type="ECO:0000259" key="9">
    <source>
        <dbReference type="Pfam" id="PF02770"/>
    </source>
</evidence>
<dbReference type="InterPro" id="IPR046373">
    <property type="entry name" value="Acyl-CoA_Oxase/DH_mid-dom_sf"/>
</dbReference>
<sequence>MDFGFSDAALDLQRRATEFLTECVYPAEKVFAEQLAARPGQWGAPPVLEDLKSQARERGLWNLFLPHSPFGAGLSNLEYAPIAETAGRSPHLAPEAMNCSAPDTGNMELLAMFGTPEQQERWLTPLLNGEIRSCFSMTEPEVASSDANNVATRIERDGDEYVITGRKWWSSGAMSPRCAVSIVMGVSDSEGERHQRHSMVLVPMDSPGLTVVRPTTVFGYGDQAHGGHAEIVFDRVRVPAGNLLGEPHRGFALAQARLGPGRIHHCMRAIGMAERALELMCQRALGRRAFGGAIADQGVVRDWIAESRLRIEQARLLVLKAAWLMDTVGNKGAAMEIAAIKVVAPDAARWVIDRAIQVFGAAGVSQDTPLAYLYAHLRTLQIADGPDEVHRRSVARQELARWR</sequence>
<comment type="similarity">
    <text evidence="2 7">Belongs to the acyl-CoA dehydrogenase family.</text>
</comment>
<dbReference type="Pfam" id="PF00441">
    <property type="entry name" value="Acyl-CoA_dh_1"/>
    <property type="match status" value="1"/>
</dbReference>
<dbReference type="EMBL" id="BAABJQ010000052">
    <property type="protein sequence ID" value="GAA5201596.1"/>
    <property type="molecule type" value="Genomic_DNA"/>
</dbReference>
<dbReference type="Gene3D" id="1.20.140.10">
    <property type="entry name" value="Butyryl-CoA Dehydrogenase, subunit A, domain 3"/>
    <property type="match status" value="1"/>
</dbReference>
<evidence type="ECO:0000259" key="8">
    <source>
        <dbReference type="Pfam" id="PF00441"/>
    </source>
</evidence>
<comment type="caution">
    <text evidence="11">The sequence shown here is derived from an EMBL/GenBank/DDBJ whole genome shotgun (WGS) entry which is preliminary data.</text>
</comment>
<dbReference type="InterPro" id="IPR009100">
    <property type="entry name" value="AcylCoA_DH/oxidase_NM_dom_sf"/>
</dbReference>
<reference evidence="12" key="1">
    <citation type="journal article" date="2019" name="Int. J. Syst. Evol. Microbiol.">
        <title>The Global Catalogue of Microorganisms (GCM) 10K type strain sequencing project: providing services to taxonomists for standard genome sequencing and annotation.</title>
        <authorList>
            <consortium name="The Broad Institute Genomics Platform"/>
            <consortium name="The Broad Institute Genome Sequencing Center for Infectious Disease"/>
            <person name="Wu L."/>
            <person name="Ma J."/>
        </authorList>
    </citation>
    <scope>NUCLEOTIDE SEQUENCE [LARGE SCALE GENOMIC DNA]</scope>
    <source>
        <strain evidence="12">JCM 18304</strain>
    </source>
</reference>
<keyword evidence="6 7" id="KW-0560">Oxidoreductase</keyword>
<feature type="domain" description="Acyl-CoA oxidase/dehydrogenase middle" evidence="9">
    <location>
        <begin position="134"/>
        <end position="236"/>
    </location>
</feature>
<gene>
    <name evidence="11" type="ORF">GCM10023322_81890</name>
</gene>
<evidence type="ECO:0000256" key="3">
    <source>
        <dbReference type="ARBA" id="ARBA00011738"/>
    </source>
</evidence>
<feature type="domain" description="Acyl-CoA dehydrogenase/oxidase C-terminal" evidence="8">
    <location>
        <begin position="249"/>
        <end position="397"/>
    </location>
</feature>
<name>A0ABP9SRU0_9ACTN</name>
<dbReference type="Proteomes" id="UP001501570">
    <property type="component" value="Unassembled WGS sequence"/>
</dbReference>
<dbReference type="InterPro" id="IPR037069">
    <property type="entry name" value="AcylCoA_DH/ox_N_sf"/>
</dbReference>
<evidence type="ECO:0000256" key="7">
    <source>
        <dbReference type="RuleBase" id="RU362125"/>
    </source>
</evidence>
<dbReference type="InterPro" id="IPR050741">
    <property type="entry name" value="Acyl-CoA_dehydrogenase"/>
</dbReference>
<dbReference type="Gene3D" id="2.40.110.10">
    <property type="entry name" value="Butyryl-CoA Dehydrogenase, subunit A, domain 2"/>
    <property type="match status" value="1"/>
</dbReference>
<dbReference type="RefSeq" id="WP_345639140.1">
    <property type="nucleotide sequence ID" value="NZ_BAABJQ010000052.1"/>
</dbReference>
<protein>
    <submittedName>
        <fullName evidence="11">Acyl-CoA dehydrogenase family protein</fullName>
    </submittedName>
</protein>
<dbReference type="SUPFAM" id="SSF56645">
    <property type="entry name" value="Acyl-CoA dehydrogenase NM domain-like"/>
    <property type="match status" value="1"/>
</dbReference>
<keyword evidence="4 7" id="KW-0285">Flavoprotein</keyword>
<dbReference type="Pfam" id="PF02770">
    <property type="entry name" value="Acyl-CoA_dh_M"/>
    <property type="match status" value="1"/>
</dbReference>
<keyword evidence="5 7" id="KW-0274">FAD</keyword>
<dbReference type="Pfam" id="PF02771">
    <property type="entry name" value="Acyl-CoA_dh_N"/>
    <property type="match status" value="1"/>
</dbReference>
<dbReference type="InterPro" id="IPR036250">
    <property type="entry name" value="AcylCo_DH-like_C"/>
</dbReference>